<sequence>IPIHCQLLSHQRNLLKTWPTAMREADESLEHSPVAEGPEVPDIIEDYKHVGKNFSRKSEVHVKELEEAGQRINHNDWMNRLYEEVEYNNTNHNTEAGGEDKANKVVAVELLGCLLIGHSQHIKSQAIYEQHKVALQTLCQLHLPCIIPDVQKINTSSWELFIPSNITYNAPNLRVIPIKQFKNEYRRMKFGDGQLLSNLFI</sequence>
<reference evidence="1" key="1">
    <citation type="submission" date="2017-12" db="EMBL/GenBank/DDBJ databases">
        <title>Gene loss provides genomic basis for host adaptation in cereal stripe rust fungi.</title>
        <authorList>
            <person name="Xia C."/>
        </authorList>
    </citation>
    <scope>NUCLEOTIDE SEQUENCE [LARGE SCALE GENOMIC DNA]</scope>
    <source>
        <strain evidence="1">93-210</strain>
    </source>
</reference>
<dbReference type="Proteomes" id="UP000239156">
    <property type="component" value="Unassembled WGS sequence"/>
</dbReference>
<comment type="caution">
    <text evidence="1">The sequence shown here is derived from an EMBL/GenBank/DDBJ whole genome shotgun (WGS) entry which is preliminary data.</text>
</comment>
<gene>
    <name evidence="1" type="ORF">PSTT_07100</name>
</gene>
<dbReference type="AlphaFoldDB" id="A0A2S4VHK7"/>
<accession>A0A2S4VHK7</accession>
<organism evidence="1 2">
    <name type="scientific">Puccinia striiformis</name>
    <dbReference type="NCBI Taxonomy" id="27350"/>
    <lineage>
        <taxon>Eukaryota</taxon>
        <taxon>Fungi</taxon>
        <taxon>Dikarya</taxon>
        <taxon>Basidiomycota</taxon>
        <taxon>Pucciniomycotina</taxon>
        <taxon>Pucciniomycetes</taxon>
        <taxon>Pucciniales</taxon>
        <taxon>Pucciniaceae</taxon>
        <taxon>Puccinia</taxon>
    </lineage>
</organism>
<dbReference type="EMBL" id="PKSL01000059">
    <property type="protein sequence ID" value="POW08968.1"/>
    <property type="molecule type" value="Genomic_DNA"/>
</dbReference>
<dbReference type="VEuPathDB" id="FungiDB:PSHT_10535"/>
<dbReference type="VEuPathDB" id="FungiDB:PSTT_07100"/>
<evidence type="ECO:0000313" key="1">
    <source>
        <dbReference type="EMBL" id="POW08968.1"/>
    </source>
</evidence>
<keyword evidence="2" id="KW-1185">Reference proteome</keyword>
<proteinExistence type="predicted"/>
<protein>
    <submittedName>
        <fullName evidence="1">Uncharacterized protein</fullName>
    </submittedName>
</protein>
<evidence type="ECO:0000313" key="2">
    <source>
        <dbReference type="Proteomes" id="UP000239156"/>
    </source>
</evidence>
<feature type="non-terminal residue" evidence="1">
    <location>
        <position position="1"/>
    </location>
</feature>
<name>A0A2S4VHK7_9BASI</name>